<name>A0A481ZBG7_9VIRU</name>
<protein>
    <submittedName>
        <fullName evidence="1">Uncharacterized protein</fullName>
    </submittedName>
</protein>
<dbReference type="EMBL" id="MK500578">
    <property type="protein sequence ID" value="QBK92500.1"/>
    <property type="molecule type" value="Genomic_DNA"/>
</dbReference>
<proteinExistence type="predicted"/>
<reference evidence="1" key="1">
    <citation type="journal article" date="2019" name="MBio">
        <title>Virus Genomes from Deep Sea Sediments Expand the Ocean Megavirome and Support Independent Origins of Viral Gigantism.</title>
        <authorList>
            <person name="Backstrom D."/>
            <person name="Yutin N."/>
            <person name="Jorgensen S.L."/>
            <person name="Dharamshi J."/>
            <person name="Homa F."/>
            <person name="Zaremba-Niedwiedzka K."/>
            <person name="Spang A."/>
            <person name="Wolf Y.I."/>
            <person name="Koonin E.V."/>
            <person name="Ettema T.J."/>
        </authorList>
    </citation>
    <scope>NUCLEOTIDE SEQUENCE</scope>
</reference>
<accession>A0A481ZBG7</accession>
<evidence type="ECO:0000313" key="1">
    <source>
        <dbReference type="EMBL" id="QBK92500.1"/>
    </source>
</evidence>
<gene>
    <name evidence="1" type="ORF">LCPAC401_01380</name>
</gene>
<organism evidence="1">
    <name type="scientific">Pithovirus LCPAC401</name>
    <dbReference type="NCBI Taxonomy" id="2506595"/>
    <lineage>
        <taxon>Viruses</taxon>
        <taxon>Pithoviruses</taxon>
    </lineage>
</organism>
<sequence length="300" mass="34924">MAVYHIYDHDGHVGYFTHFSDAKKEHDKSDFSYQNHGIGLLKLDEKSGEFKSEDWWGEDDENSLRKITKEEIKRLPDEIFSFQGCEWDSMSSFIDEESMLEYLAKQYGDDLSHIKPTRENFAIYTLSWFRDSCTFDYAVESAIDLEEGIARTKINTVTRRWKSPGEIYVPLMDREKLRREFEKIREPGHENCSEDTICPMRRRSPSEDIEEHKDTIASEPAYIVVHTESGSTDIEVVIGDEELRIYAITYGLEKYFNNEPYLEKLRTIEIGELIANAHEDGSFSTVKVTGDNVEIENYTS</sequence>